<dbReference type="SUPFAM" id="SSF53300">
    <property type="entry name" value="vWA-like"/>
    <property type="match status" value="1"/>
</dbReference>
<proteinExistence type="predicted"/>
<feature type="domain" description="DUF58" evidence="1">
    <location>
        <begin position="57"/>
        <end position="247"/>
    </location>
</feature>
<dbReference type="InterPro" id="IPR002881">
    <property type="entry name" value="DUF58"/>
</dbReference>
<accession>A0A941F2K3</accession>
<evidence type="ECO:0000259" key="1">
    <source>
        <dbReference type="Pfam" id="PF01882"/>
    </source>
</evidence>
<evidence type="ECO:0000313" key="3">
    <source>
        <dbReference type="Proteomes" id="UP000679220"/>
    </source>
</evidence>
<reference evidence="2" key="1">
    <citation type="journal article" date="2018" name="Int. J. Syst. Evol. Microbiol.">
        <title>Carboxylicivirga sediminis sp. nov., isolated from coastal sediment.</title>
        <authorList>
            <person name="Wang F.Q."/>
            <person name="Ren L.H."/>
            <person name="Zou R.J."/>
            <person name="Sun Y.Z."/>
            <person name="Liu X.J."/>
            <person name="Jiang F."/>
            <person name="Liu L.J."/>
        </authorList>
    </citation>
    <scope>NUCLEOTIDE SEQUENCE</scope>
    <source>
        <strain evidence="2">JR1</strain>
    </source>
</reference>
<dbReference type="Pfam" id="PF01882">
    <property type="entry name" value="DUF58"/>
    <property type="match status" value="1"/>
</dbReference>
<dbReference type="PANTHER" id="PTHR33608:SF12">
    <property type="entry name" value="DUF58 DOMAIN-CONTAINING PROTEIN"/>
    <property type="match status" value="1"/>
</dbReference>
<sequence length="307" mass="35399">MQKQHQIPAEVAVTIEDLMEQSEYVNAVNFSSKQPQRSALFGRHRSLIHGRGLDFDQVRKYVRGDDVRYIDWKVTARTQKTHLKQYTEERERPVLLVINQSSSMFFGTTKNMKSVVAARLAAVVAHHIVKEKDRLGAIIFNDEEANLIRPKGGQKNLVQIMQKLAEVNQSLVYQTYMADNKTVLTNTMTALHQLKPVNHLIVFISDFLHYLPEVKSALASVSRHNDVVLFKVNDPMEFAMADEKWVLSQQELQLLYDSTKERLNKGYAEDTVERYQSFSDQMLKHGIPVLKFDTITPVQNQLSDYFK</sequence>
<dbReference type="PANTHER" id="PTHR33608">
    <property type="entry name" value="BLL2464 PROTEIN"/>
    <property type="match status" value="1"/>
</dbReference>
<reference evidence="2" key="2">
    <citation type="submission" date="2021-04" db="EMBL/GenBank/DDBJ databases">
        <authorList>
            <person name="Zhang T."/>
            <person name="Zhang Y."/>
            <person name="Lu D."/>
            <person name="Zuo D."/>
            <person name="Du Z."/>
        </authorList>
    </citation>
    <scope>NUCLEOTIDE SEQUENCE</scope>
    <source>
        <strain evidence="2">JR1</strain>
    </source>
</reference>
<dbReference type="EMBL" id="JAGTAR010000005">
    <property type="protein sequence ID" value="MBR8534968.1"/>
    <property type="molecule type" value="Genomic_DNA"/>
</dbReference>
<protein>
    <submittedName>
        <fullName evidence="2">DUF58 domain-containing protein</fullName>
    </submittedName>
</protein>
<dbReference type="Proteomes" id="UP000679220">
    <property type="component" value="Unassembled WGS sequence"/>
</dbReference>
<dbReference type="RefSeq" id="WP_212188867.1">
    <property type="nucleotide sequence ID" value="NZ_JAGTAR010000005.1"/>
</dbReference>
<dbReference type="InterPro" id="IPR036465">
    <property type="entry name" value="vWFA_dom_sf"/>
</dbReference>
<comment type="caution">
    <text evidence="2">The sequence shown here is derived from an EMBL/GenBank/DDBJ whole genome shotgun (WGS) entry which is preliminary data.</text>
</comment>
<organism evidence="2 3">
    <name type="scientific">Carboxylicivirga sediminis</name>
    <dbReference type="NCBI Taxonomy" id="2006564"/>
    <lineage>
        <taxon>Bacteria</taxon>
        <taxon>Pseudomonadati</taxon>
        <taxon>Bacteroidota</taxon>
        <taxon>Bacteroidia</taxon>
        <taxon>Marinilabiliales</taxon>
        <taxon>Marinilabiliaceae</taxon>
        <taxon>Carboxylicivirga</taxon>
    </lineage>
</organism>
<dbReference type="AlphaFoldDB" id="A0A941F2K3"/>
<keyword evidence="3" id="KW-1185">Reference proteome</keyword>
<evidence type="ECO:0000313" key="2">
    <source>
        <dbReference type="EMBL" id="MBR8534968.1"/>
    </source>
</evidence>
<gene>
    <name evidence="2" type="ORF">KDU71_05295</name>
</gene>
<name>A0A941F2K3_9BACT</name>